<evidence type="ECO:0000256" key="2">
    <source>
        <dbReference type="ARBA" id="ARBA00004300"/>
    </source>
</evidence>
<dbReference type="InterPro" id="IPR021622">
    <property type="entry name" value="Afadin/alpha-actinin-bd"/>
</dbReference>
<evidence type="ECO:0000313" key="11">
    <source>
        <dbReference type="RefSeq" id="XP_024873091.1"/>
    </source>
</evidence>
<keyword evidence="6" id="KW-0965">Cell junction</keyword>
<dbReference type="AlphaFoldDB" id="A0A6J1PTA6"/>
<evidence type="ECO:0000256" key="3">
    <source>
        <dbReference type="ARBA" id="ARBA00009291"/>
    </source>
</evidence>
<comment type="subcellular location">
    <subcellularLocation>
        <location evidence="1">Cell junction</location>
    </subcellularLocation>
    <subcellularLocation>
        <location evidence="2">Cytoplasm</location>
        <location evidence="2">Cytoskeleton</location>
        <location evidence="2">Microtubule organizing center</location>
        <location evidence="2">Centrosome</location>
    </subcellularLocation>
</comment>
<proteinExistence type="inferred from homology"/>
<dbReference type="GO" id="GO:0036064">
    <property type="term" value="C:ciliary basal body"/>
    <property type="evidence" value="ECO:0007669"/>
    <property type="project" value="TreeGrafter"/>
</dbReference>
<keyword evidence="5" id="KW-0130">Cell adhesion</keyword>
<evidence type="ECO:0000256" key="9">
    <source>
        <dbReference type="SAM" id="Coils"/>
    </source>
</evidence>
<dbReference type="RefSeq" id="XP_024873092.1">
    <property type="nucleotide sequence ID" value="XM_025017324.1"/>
</dbReference>
<organism evidence="10 12">
    <name type="scientific">Temnothorax curvispinosus</name>
    <dbReference type="NCBI Taxonomy" id="300111"/>
    <lineage>
        <taxon>Eukaryota</taxon>
        <taxon>Metazoa</taxon>
        <taxon>Ecdysozoa</taxon>
        <taxon>Arthropoda</taxon>
        <taxon>Hexapoda</taxon>
        <taxon>Insecta</taxon>
        <taxon>Pterygota</taxon>
        <taxon>Neoptera</taxon>
        <taxon>Endopterygota</taxon>
        <taxon>Hymenoptera</taxon>
        <taxon>Apocrita</taxon>
        <taxon>Aculeata</taxon>
        <taxon>Formicoidea</taxon>
        <taxon>Formicidae</taxon>
        <taxon>Myrmicinae</taxon>
        <taxon>Temnothorax</taxon>
    </lineage>
</organism>
<evidence type="ECO:0000313" key="12">
    <source>
        <dbReference type="RefSeq" id="XP_024873092.1"/>
    </source>
</evidence>
<protein>
    <submittedName>
        <fullName evidence="11 12">Afadin- and alpha-actinin-binding protein A-like</fullName>
    </submittedName>
</protein>
<dbReference type="GO" id="GO:0034451">
    <property type="term" value="C:centriolar satellite"/>
    <property type="evidence" value="ECO:0007669"/>
    <property type="project" value="TreeGrafter"/>
</dbReference>
<keyword evidence="4" id="KW-0963">Cytoplasm</keyword>
<gene>
    <name evidence="11 12" type="primary">LOC112455424</name>
</gene>
<keyword evidence="10" id="KW-1185">Reference proteome</keyword>
<dbReference type="GO" id="GO:0035735">
    <property type="term" value="P:intraciliary transport involved in cilium assembly"/>
    <property type="evidence" value="ECO:0007669"/>
    <property type="project" value="TreeGrafter"/>
</dbReference>
<keyword evidence="8" id="KW-0206">Cytoskeleton</keyword>
<dbReference type="GeneID" id="112455424"/>
<dbReference type="OrthoDB" id="312015at2759"/>
<dbReference type="PANTHER" id="PTHR46507:SF4">
    <property type="entry name" value="SSX FAMILY MEMBER 2 INTERACTING PROTEIN"/>
    <property type="match status" value="1"/>
</dbReference>
<feature type="coiled-coil region" evidence="9">
    <location>
        <begin position="101"/>
        <end position="188"/>
    </location>
</feature>
<comment type="similarity">
    <text evidence="3">Belongs to the ADIP family.</text>
</comment>
<evidence type="ECO:0000256" key="4">
    <source>
        <dbReference type="ARBA" id="ARBA00022490"/>
    </source>
</evidence>
<evidence type="ECO:0000313" key="10">
    <source>
        <dbReference type="Proteomes" id="UP000504618"/>
    </source>
</evidence>
<dbReference type="Pfam" id="PF11559">
    <property type="entry name" value="ADIP"/>
    <property type="match status" value="1"/>
</dbReference>
<evidence type="ECO:0000256" key="6">
    <source>
        <dbReference type="ARBA" id="ARBA00022949"/>
    </source>
</evidence>
<dbReference type="GO" id="GO:0007155">
    <property type="term" value="P:cell adhesion"/>
    <property type="evidence" value="ECO:0007669"/>
    <property type="project" value="UniProtKB-KW"/>
</dbReference>
<dbReference type="GO" id="GO:0070161">
    <property type="term" value="C:anchoring junction"/>
    <property type="evidence" value="ECO:0007669"/>
    <property type="project" value="UniProtKB-SubCell"/>
</dbReference>
<reference evidence="11 12" key="1">
    <citation type="submission" date="2025-04" db="UniProtKB">
        <authorList>
            <consortium name="RefSeq"/>
        </authorList>
    </citation>
    <scope>IDENTIFICATION</scope>
    <source>
        <tissue evidence="11 12">Whole body</tissue>
    </source>
</reference>
<evidence type="ECO:0000256" key="8">
    <source>
        <dbReference type="ARBA" id="ARBA00023212"/>
    </source>
</evidence>
<keyword evidence="7 9" id="KW-0175">Coiled coil</keyword>
<dbReference type="PANTHER" id="PTHR46507">
    <property type="entry name" value="AFADIN- AND ALPHA-ACTININ-BINDING PROTEIN"/>
    <property type="match status" value="1"/>
</dbReference>
<dbReference type="InterPro" id="IPR052300">
    <property type="entry name" value="Adhesion_Centrosome_assoc"/>
</dbReference>
<dbReference type="Proteomes" id="UP000504618">
    <property type="component" value="Unplaced"/>
</dbReference>
<evidence type="ECO:0000256" key="7">
    <source>
        <dbReference type="ARBA" id="ARBA00023054"/>
    </source>
</evidence>
<accession>A0A6J1PTA6</accession>
<dbReference type="RefSeq" id="XP_024873091.1">
    <property type="nucleotide sequence ID" value="XM_025017323.1"/>
</dbReference>
<name>A0A6J1PTA6_9HYME</name>
<sequence>MSAISNGTYPKRDLRSMLAERNDFISEETVFCKQDNLEQSLHILNEEFESLIGIPPVAIGNDRQSAESLKKLCVQVINATWKLTHKHRYLMRLHDQLIDLNQRTVNDNVTLKNHIKRLKEDLEKKEHTICKVEERERRLNVKFEDASRDLKQEKEEIRKLKKQAQFKETQHEHEIRRITQNSQKLQEQLHKSAGSFTPRDKLLEKMHEKELTGYKKTICRLEENNRQMLQEINNLKEALELHKIGIDLHIEASGGTWANVDT</sequence>
<evidence type="ECO:0000256" key="1">
    <source>
        <dbReference type="ARBA" id="ARBA00004282"/>
    </source>
</evidence>
<evidence type="ECO:0000256" key="5">
    <source>
        <dbReference type="ARBA" id="ARBA00022889"/>
    </source>
</evidence>